<dbReference type="Proteomes" id="UP000076632">
    <property type="component" value="Unassembled WGS sequence"/>
</dbReference>
<protein>
    <recommendedName>
        <fullName evidence="4">CsbD-like domain-containing protein</fullName>
    </recommendedName>
</protein>
<dbReference type="OrthoDB" id="5309565at2759"/>
<feature type="region of interest" description="Disordered" evidence="1">
    <location>
        <begin position="140"/>
        <end position="176"/>
    </location>
</feature>
<dbReference type="RefSeq" id="XP_018189161.1">
    <property type="nucleotide sequence ID" value="XM_018334257.1"/>
</dbReference>
<reference evidence="2 3" key="1">
    <citation type="journal article" date="2016" name="Fungal Biol.">
        <title>The genome of Xylona heveae provides a window into fungal endophytism.</title>
        <authorList>
            <person name="Gazis R."/>
            <person name="Kuo A."/>
            <person name="Riley R."/>
            <person name="LaButti K."/>
            <person name="Lipzen A."/>
            <person name="Lin J."/>
            <person name="Amirebrahimi M."/>
            <person name="Hesse C.N."/>
            <person name="Spatafora J.W."/>
            <person name="Henrissat B."/>
            <person name="Hainaut M."/>
            <person name="Grigoriev I.V."/>
            <person name="Hibbett D.S."/>
        </authorList>
    </citation>
    <scope>NUCLEOTIDE SEQUENCE [LARGE SCALE GENOMIC DNA]</scope>
    <source>
        <strain evidence="2 3">TC161</strain>
    </source>
</reference>
<dbReference type="InterPro" id="IPR036629">
    <property type="entry name" value="YjbJ_sf"/>
</dbReference>
<dbReference type="EMBL" id="KV407457">
    <property type="protein sequence ID" value="KZF23606.1"/>
    <property type="molecule type" value="Genomic_DNA"/>
</dbReference>
<gene>
    <name evidence="2" type="ORF">L228DRAFT_260403</name>
</gene>
<keyword evidence="3" id="KW-1185">Reference proteome</keyword>
<dbReference type="OMA" id="NTGDQAK"/>
<feature type="region of interest" description="Disordered" evidence="1">
    <location>
        <begin position="27"/>
        <end position="89"/>
    </location>
</feature>
<evidence type="ECO:0000256" key="1">
    <source>
        <dbReference type="SAM" id="MobiDB-lite"/>
    </source>
</evidence>
<dbReference type="AlphaFoldDB" id="A0A165HJH5"/>
<dbReference type="STRING" id="1328760.A0A165HJH5"/>
<evidence type="ECO:0000313" key="3">
    <source>
        <dbReference type="Proteomes" id="UP000076632"/>
    </source>
</evidence>
<feature type="compositionally biased region" description="Basic and acidic residues" evidence="1">
    <location>
        <begin position="38"/>
        <end position="52"/>
    </location>
</feature>
<sequence>MSSGQDNTSTLQSYVDKASGYAQSALGAVTGSNADKNAGQDKKDKAELENDLSHTTAKAGPYTVSASGGVAKDDPNRAAGSWNQTIGSGKEMVGNFVGAEGLRKEGIEQNRQGKGQEAQGQLSDLGSGFVDRAQGAIGGAAAGFTGNKAEEEKRQAQHDAGKAQQRGAEADIQKQA</sequence>
<evidence type="ECO:0000313" key="2">
    <source>
        <dbReference type="EMBL" id="KZF23606.1"/>
    </source>
</evidence>
<dbReference type="InParanoid" id="A0A165HJH5"/>
<dbReference type="GeneID" id="28899394"/>
<feature type="compositionally biased region" description="Polar residues" evidence="1">
    <location>
        <begin position="109"/>
        <end position="124"/>
    </location>
</feature>
<organism evidence="2 3">
    <name type="scientific">Xylona heveae (strain CBS 132557 / TC161)</name>
    <dbReference type="NCBI Taxonomy" id="1328760"/>
    <lineage>
        <taxon>Eukaryota</taxon>
        <taxon>Fungi</taxon>
        <taxon>Dikarya</taxon>
        <taxon>Ascomycota</taxon>
        <taxon>Pezizomycotina</taxon>
        <taxon>Xylonomycetes</taxon>
        <taxon>Xylonales</taxon>
        <taxon>Xylonaceae</taxon>
        <taxon>Xylona</taxon>
    </lineage>
</organism>
<dbReference type="SUPFAM" id="SSF69047">
    <property type="entry name" value="Hypothetical protein YjbJ"/>
    <property type="match status" value="1"/>
</dbReference>
<dbReference type="PANTHER" id="PTHR40460">
    <property type="entry name" value="CHROMOSOME 1, WHOLE GENOME SHOTGUN SEQUENCE"/>
    <property type="match status" value="1"/>
</dbReference>
<accession>A0A165HJH5</accession>
<name>A0A165HJH5_XYLHT</name>
<evidence type="ECO:0008006" key="4">
    <source>
        <dbReference type="Google" id="ProtNLM"/>
    </source>
</evidence>
<feature type="compositionally biased region" description="Basic and acidic residues" evidence="1">
    <location>
        <begin position="148"/>
        <end position="161"/>
    </location>
</feature>
<dbReference type="PANTHER" id="PTHR40460:SF1">
    <property type="entry name" value="CSBD-LIKE DOMAIN-CONTAINING PROTEIN"/>
    <property type="match status" value="1"/>
</dbReference>
<proteinExistence type="predicted"/>
<feature type="region of interest" description="Disordered" evidence="1">
    <location>
        <begin position="105"/>
        <end position="125"/>
    </location>
</feature>